<sequence>MVTWLAGCSTMRFAYGQGPHMAFWWLDGYVDFTDEQAPPAREHIARWFRWHRNAHLPLYAQTLARMRDEAQHNTTGTKACELWARALHWRDEAVEQALPAVAELALRLSPEQLQHIEKRYVKSNKEFRKDHLQDSREDRERAMLKRAIERAEMLYGRLDAEQRKWYTQRVQASPFNAELWNQERLRRQQDVLHTLRSLPAAQATPETAQAALRQVFHRVSHSPDPNYRAYSAQLTAYNCELAAQLHNRTTPEQRKTAQGKLHGWENDFRALVASAER</sequence>
<keyword evidence="1" id="KW-0449">Lipoprotein</keyword>
<evidence type="ECO:0000313" key="1">
    <source>
        <dbReference type="EMBL" id="AKJ27263.1"/>
    </source>
</evidence>
<gene>
    <name evidence="1" type="ORF">AAW51_0572</name>
</gene>
<accession>A0A0G3BH40</accession>
<dbReference type="AlphaFoldDB" id="A0A0G3BH40"/>
<proteinExistence type="predicted"/>
<dbReference type="EMBL" id="CP011371">
    <property type="protein sequence ID" value="AKJ27263.1"/>
    <property type="molecule type" value="Genomic_DNA"/>
</dbReference>
<dbReference type="Pfam" id="PF19795">
    <property type="entry name" value="DUF6279"/>
    <property type="match status" value="1"/>
</dbReference>
<dbReference type="KEGG" id="pbh:AAW51_0572"/>
<dbReference type="STRING" id="413882.AAW51_0572"/>
<reference evidence="1 2" key="1">
    <citation type="submission" date="2015-05" db="EMBL/GenBank/DDBJ databases">
        <authorList>
            <person name="Tang B."/>
            <person name="Yu Y."/>
        </authorList>
    </citation>
    <scope>NUCLEOTIDE SEQUENCE [LARGE SCALE GENOMIC DNA]</scope>
    <source>
        <strain evidence="1 2">DSM 7029</strain>
    </source>
</reference>
<keyword evidence="2" id="KW-1185">Reference proteome</keyword>
<protein>
    <submittedName>
        <fullName evidence="1">Lipoprotein</fullName>
    </submittedName>
</protein>
<evidence type="ECO:0000313" key="2">
    <source>
        <dbReference type="Proteomes" id="UP000035352"/>
    </source>
</evidence>
<name>A0A0G3BH40_9BURK</name>
<dbReference type="Proteomes" id="UP000035352">
    <property type="component" value="Chromosome"/>
</dbReference>
<organism evidence="1 2">
    <name type="scientific">Caldimonas brevitalea</name>
    <dbReference type="NCBI Taxonomy" id="413882"/>
    <lineage>
        <taxon>Bacteria</taxon>
        <taxon>Pseudomonadati</taxon>
        <taxon>Pseudomonadota</taxon>
        <taxon>Betaproteobacteria</taxon>
        <taxon>Burkholderiales</taxon>
        <taxon>Sphaerotilaceae</taxon>
        <taxon>Caldimonas</taxon>
    </lineage>
</organism>